<evidence type="ECO:0008006" key="3">
    <source>
        <dbReference type="Google" id="ProtNLM"/>
    </source>
</evidence>
<keyword evidence="2" id="KW-1185">Reference proteome</keyword>
<gene>
    <name evidence="1" type="ORF">LAL4801_02398</name>
</gene>
<dbReference type="RefSeq" id="WP_208984238.1">
    <property type="nucleotide sequence ID" value="NZ_CP045617.1"/>
</dbReference>
<dbReference type="EMBL" id="CXST01000001">
    <property type="protein sequence ID" value="CTQ43956.1"/>
    <property type="molecule type" value="Genomic_DNA"/>
</dbReference>
<evidence type="ECO:0000313" key="2">
    <source>
        <dbReference type="Proteomes" id="UP000048926"/>
    </source>
</evidence>
<dbReference type="InterPro" id="IPR021736">
    <property type="entry name" value="DUF3305"/>
</dbReference>
<reference evidence="2" key="1">
    <citation type="submission" date="2015-07" db="EMBL/GenBank/DDBJ databases">
        <authorList>
            <person name="Rodrigo-Torres Lidia"/>
            <person name="Arahal R.David."/>
        </authorList>
    </citation>
    <scope>NUCLEOTIDE SEQUENCE [LARGE SCALE GENOMIC DNA]</scope>
    <source>
        <strain evidence="2">CECT 4801</strain>
    </source>
</reference>
<dbReference type="Pfam" id="PF11749">
    <property type="entry name" value="DUF3305"/>
    <property type="match status" value="1"/>
</dbReference>
<dbReference type="AlphaFoldDB" id="A0A0M6Y1G6"/>
<sequence length="189" mass="21610">MTRERTRVMPVGVVVRRLPGVTRWQKWTWLPVSLLPGAAPADWKMLRAEGDAIEYHATTLSLELHHTQTEAYLIALSDKVPSVYVVMRAAPELAPAIPIEVLHMTASAHEGLDYADSAEVFVEKVPMPPGLIAWVREFIDMHHEEEIFYKRQRDKHRIDLEEEGIGDPRIRQLADVYRAPGTRKKDTLQ</sequence>
<protein>
    <recommendedName>
        <fullName evidence="3">Molybdopterin-guanine dinucleotide biosynthesis protein MobA</fullName>
    </recommendedName>
</protein>
<dbReference type="Proteomes" id="UP000048926">
    <property type="component" value="Unassembled WGS sequence"/>
</dbReference>
<organism evidence="1 2">
    <name type="scientific">Roseibium aggregatum</name>
    <dbReference type="NCBI Taxonomy" id="187304"/>
    <lineage>
        <taxon>Bacteria</taxon>
        <taxon>Pseudomonadati</taxon>
        <taxon>Pseudomonadota</taxon>
        <taxon>Alphaproteobacteria</taxon>
        <taxon>Hyphomicrobiales</taxon>
        <taxon>Stappiaceae</taxon>
        <taxon>Roseibium</taxon>
    </lineage>
</organism>
<dbReference type="STRING" id="187304.B0E33_17485"/>
<name>A0A0M6Y1G6_9HYPH</name>
<accession>A0A0M6Y1G6</accession>
<proteinExistence type="predicted"/>
<evidence type="ECO:0000313" key="1">
    <source>
        <dbReference type="EMBL" id="CTQ43956.1"/>
    </source>
</evidence>